<organism evidence="1 2">
    <name type="scientific">Athene cunicularia</name>
    <name type="common">Burrowing owl</name>
    <name type="synonym">Speotyto cunicularia</name>
    <dbReference type="NCBI Taxonomy" id="194338"/>
    <lineage>
        <taxon>Eukaryota</taxon>
        <taxon>Metazoa</taxon>
        <taxon>Chordata</taxon>
        <taxon>Craniata</taxon>
        <taxon>Vertebrata</taxon>
        <taxon>Euteleostomi</taxon>
        <taxon>Archelosauria</taxon>
        <taxon>Archosauria</taxon>
        <taxon>Dinosauria</taxon>
        <taxon>Saurischia</taxon>
        <taxon>Theropoda</taxon>
        <taxon>Coelurosauria</taxon>
        <taxon>Aves</taxon>
        <taxon>Neognathae</taxon>
        <taxon>Neoaves</taxon>
        <taxon>Telluraves</taxon>
        <taxon>Strigiformes</taxon>
        <taxon>Strigidae</taxon>
        <taxon>Athene</taxon>
    </lineage>
</organism>
<dbReference type="Ensembl" id="ENSACUT00000004686.1">
    <property type="protein sequence ID" value="ENSACUP00000004396.1"/>
    <property type="gene ID" value="ENSACUG00000002991.1"/>
</dbReference>
<dbReference type="AlphaFoldDB" id="A0A663LXW8"/>
<evidence type="ECO:0000313" key="1">
    <source>
        <dbReference type="Ensembl" id="ENSACUP00000004396.1"/>
    </source>
</evidence>
<evidence type="ECO:0000313" key="2">
    <source>
        <dbReference type="Proteomes" id="UP000472269"/>
    </source>
</evidence>
<reference evidence="1" key="1">
    <citation type="submission" date="2025-08" db="UniProtKB">
        <authorList>
            <consortium name="Ensembl"/>
        </authorList>
    </citation>
    <scope>IDENTIFICATION</scope>
</reference>
<dbReference type="Proteomes" id="UP000472269">
    <property type="component" value="Unplaced"/>
</dbReference>
<protein>
    <submittedName>
        <fullName evidence="1">Uncharacterized protein</fullName>
    </submittedName>
</protein>
<reference evidence="1" key="2">
    <citation type="submission" date="2025-09" db="UniProtKB">
        <authorList>
            <consortium name="Ensembl"/>
        </authorList>
    </citation>
    <scope>IDENTIFICATION</scope>
</reference>
<keyword evidence="2" id="KW-1185">Reference proteome</keyword>
<sequence length="85" mass="9182">FWHDCKSKPCCVPEQLEIVAVTAGALRVKEAREEMFSSHQVGPFPAHGSPATRSLYSDSVTLLSPSHTSLFGVPLAELAMLSTEP</sequence>
<accession>A0A663LXW8</accession>
<name>A0A663LXW8_ATHCN</name>
<proteinExistence type="predicted"/>